<feature type="region of interest" description="Disordered" evidence="1">
    <location>
        <begin position="1"/>
        <end position="20"/>
    </location>
</feature>
<reference evidence="2 3" key="1">
    <citation type="journal article" date="2019" name="Nat. Ecol. Evol.">
        <title>Megaphylogeny resolves global patterns of mushroom evolution.</title>
        <authorList>
            <person name="Varga T."/>
            <person name="Krizsan K."/>
            <person name="Foldi C."/>
            <person name="Dima B."/>
            <person name="Sanchez-Garcia M."/>
            <person name="Sanchez-Ramirez S."/>
            <person name="Szollosi G.J."/>
            <person name="Szarkandi J.G."/>
            <person name="Papp V."/>
            <person name="Albert L."/>
            <person name="Andreopoulos W."/>
            <person name="Angelini C."/>
            <person name="Antonin V."/>
            <person name="Barry K.W."/>
            <person name="Bougher N.L."/>
            <person name="Buchanan P."/>
            <person name="Buyck B."/>
            <person name="Bense V."/>
            <person name="Catcheside P."/>
            <person name="Chovatia M."/>
            <person name="Cooper J."/>
            <person name="Damon W."/>
            <person name="Desjardin D."/>
            <person name="Finy P."/>
            <person name="Geml J."/>
            <person name="Haridas S."/>
            <person name="Hughes K."/>
            <person name="Justo A."/>
            <person name="Karasinski D."/>
            <person name="Kautmanova I."/>
            <person name="Kiss B."/>
            <person name="Kocsube S."/>
            <person name="Kotiranta H."/>
            <person name="LaButti K.M."/>
            <person name="Lechner B.E."/>
            <person name="Liimatainen K."/>
            <person name="Lipzen A."/>
            <person name="Lukacs Z."/>
            <person name="Mihaltcheva S."/>
            <person name="Morgado L.N."/>
            <person name="Niskanen T."/>
            <person name="Noordeloos M.E."/>
            <person name="Ohm R.A."/>
            <person name="Ortiz-Santana B."/>
            <person name="Ovrebo C."/>
            <person name="Racz N."/>
            <person name="Riley R."/>
            <person name="Savchenko A."/>
            <person name="Shiryaev A."/>
            <person name="Soop K."/>
            <person name="Spirin V."/>
            <person name="Szebenyi C."/>
            <person name="Tomsovsky M."/>
            <person name="Tulloss R.E."/>
            <person name="Uehling J."/>
            <person name="Grigoriev I.V."/>
            <person name="Vagvolgyi C."/>
            <person name="Papp T."/>
            <person name="Martin F.M."/>
            <person name="Miettinen O."/>
            <person name="Hibbett D.S."/>
            <person name="Nagy L.G."/>
        </authorList>
    </citation>
    <scope>NUCLEOTIDE SEQUENCE [LARGE SCALE GENOMIC DNA]</scope>
    <source>
        <strain evidence="2 3">FP101781</strain>
    </source>
</reference>
<evidence type="ECO:0000256" key="1">
    <source>
        <dbReference type="SAM" id="MobiDB-lite"/>
    </source>
</evidence>
<dbReference type="EMBL" id="QPFP01000021">
    <property type="protein sequence ID" value="TEB30927.1"/>
    <property type="molecule type" value="Genomic_DNA"/>
</dbReference>
<dbReference type="Proteomes" id="UP000298030">
    <property type="component" value="Unassembled WGS sequence"/>
</dbReference>
<accession>A0A4Y7T9T3</accession>
<comment type="caution">
    <text evidence="2">The sequence shown here is derived from an EMBL/GenBank/DDBJ whole genome shotgun (WGS) entry which is preliminary data.</text>
</comment>
<proteinExistence type="predicted"/>
<feature type="region of interest" description="Disordered" evidence="1">
    <location>
        <begin position="37"/>
        <end position="71"/>
    </location>
</feature>
<gene>
    <name evidence="2" type="ORF">FA13DRAFT_1733342</name>
</gene>
<keyword evidence="3" id="KW-1185">Reference proteome</keyword>
<evidence type="ECO:0000313" key="2">
    <source>
        <dbReference type="EMBL" id="TEB30927.1"/>
    </source>
</evidence>
<evidence type="ECO:0000313" key="3">
    <source>
        <dbReference type="Proteomes" id="UP000298030"/>
    </source>
</evidence>
<name>A0A4Y7T9T3_COPMI</name>
<sequence length="71" mass="7657">MFTRNAIPRRPSHLNGGWKTGRRLIQPTLSMASSAHASSPYFPAVETPPGADRLMDAPLRSQPPEASVSEG</sequence>
<dbReference type="AlphaFoldDB" id="A0A4Y7T9T3"/>
<organism evidence="2 3">
    <name type="scientific">Coprinellus micaceus</name>
    <name type="common">Glistening ink-cap mushroom</name>
    <name type="synonym">Coprinus micaceus</name>
    <dbReference type="NCBI Taxonomy" id="71717"/>
    <lineage>
        <taxon>Eukaryota</taxon>
        <taxon>Fungi</taxon>
        <taxon>Dikarya</taxon>
        <taxon>Basidiomycota</taxon>
        <taxon>Agaricomycotina</taxon>
        <taxon>Agaricomycetes</taxon>
        <taxon>Agaricomycetidae</taxon>
        <taxon>Agaricales</taxon>
        <taxon>Agaricineae</taxon>
        <taxon>Psathyrellaceae</taxon>
        <taxon>Coprinellus</taxon>
    </lineage>
</organism>
<protein>
    <submittedName>
        <fullName evidence="2">Uncharacterized protein</fullName>
    </submittedName>
</protein>